<dbReference type="RefSeq" id="WP_181610525.1">
    <property type="nucleotide sequence ID" value="NZ_BAABAM010000002.1"/>
</dbReference>
<keyword evidence="1" id="KW-0175">Coiled coil</keyword>
<dbReference type="AlphaFoldDB" id="A0A7W0HQL9"/>
<reference evidence="5 6" key="1">
    <citation type="submission" date="2020-07" db="EMBL/GenBank/DDBJ databases">
        <title>Genomic Encyclopedia of Type Strains, Phase IV (KMG-IV): sequencing the most valuable type-strain genomes for metagenomic binning, comparative biology and taxonomic classification.</title>
        <authorList>
            <person name="Goeker M."/>
        </authorList>
    </citation>
    <scope>NUCLEOTIDE SEQUENCE [LARGE SCALE GENOMIC DNA]</scope>
    <source>
        <strain evidence="5 6">DSM 45533</strain>
    </source>
</reference>
<gene>
    <name evidence="5" type="ORF">HNR30_003102</name>
</gene>
<dbReference type="InterPro" id="IPR051448">
    <property type="entry name" value="CdaR-like_regulators"/>
</dbReference>
<evidence type="ECO:0000259" key="3">
    <source>
        <dbReference type="Pfam" id="PF13556"/>
    </source>
</evidence>
<feature type="coiled-coil region" evidence="1">
    <location>
        <begin position="124"/>
        <end position="151"/>
    </location>
</feature>
<evidence type="ECO:0000256" key="2">
    <source>
        <dbReference type="SAM" id="MobiDB-lite"/>
    </source>
</evidence>
<name>A0A7W0HQL9_9ACTN</name>
<dbReference type="PANTHER" id="PTHR33744">
    <property type="entry name" value="CARBOHYDRATE DIACID REGULATOR"/>
    <property type="match status" value="1"/>
</dbReference>
<keyword evidence="6" id="KW-1185">Reference proteome</keyword>
<feature type="region of interest" description="Disordered" evidence="2">
    <location>
        <begin position="218"/>
        <end position="285"/>
    </location>
</feature>
<evidence type="ECO:0008006" key="7">
    <source>
        <dbReference type="Google" id="ProtNLM"/>
    </source>
</evidence>
<dbReference type="InterPro" id="IPR042070">
    <property type="entry name" value="PucR_C-HTH_sf"/>
</dbReference>
<dbReference type="InterPro" id="IPR025751">
    <property type="entry name" value="RsbRD_N_dom"/>
</dbReference>
<feature type="compositionally biased region" description="Gly residues" evidence="2">
    <location>
        <begin position="235"/>
        <end position="244"/>
    </location>
</feature>
<evidence type="ECO:0000256" key="1">
    <source>
        <dbReference type="SAM" id="Coils"/>
    </source>
</evidence>
<evidence type="ECO:0000313" key="5">
    <source>
        <dbReference type="EMBL" id="MBA2891761.1"/>
    </source>
</evidence>
<feature type="compositionally biased region" description="Low complexity" evidence="2">
    <location>
        <begin position="267"/>
        <end position="285"/>
    </location>
</feature>
<evidence type="ECO:0000259" key="4">
    <source>
        <dbReference type="Pfam" id="PF14361"/>
    </source>
</evidence>
<feature type="domain" description="PucR C-terminal helix-turn-helix" evidence="3">
    <location>
        <begin position="369"/>
        <end position="426"/>
    </location>
</feature>
<accession>A0A7W0HQL9</accession>
<dbReference type="Gene3D" id="1.10.10.2840">
    <property type="entry name" value="PucR C-terminal helix-turn-helix domain"/>
    <property type="match status" value="1"/>
</dbReference>
<protein>
    <recommendedName>
        <fullName evidence="7">PucR family transcriptional regulator</fullName>
    </recommendedName>
</protein>
<evidence type="ECO:0000313" key="6">
    <source>
        <dbReference type="Proteomes" id="UP000530928"/>
    </source>
</evidence>
<feature type="domain" description="RsbT co-antagonist protein RsbRD N-terminal" evidence="4">
    <location>
        <begin position="19"/>
        <end position="147"/>
    </location>
</feature>
<sequence>MNGPGPAALTARLLARVDELAILLARRVRAAEIELAVVPEDDVASVCAEQLRVSLAHLGGGSASPADVAKANARRRALRGIPLAALLHSYRIGTQFLWERIAAETTPAEHAVLIESAGELWLGLDLLSETIREAYREVEAERELRDRLDRDRLFDALLGTDPARIREAADALGLPQRGRFHVIAADATADLPATAVQRHLPAERLAVIAMPAALAPGLAPDDTPSGPSTRPLGGPVIGALGGPSNGPLSGALGGPSKGPLGRPPKGSPSGPSTSPLGGPSNGPLPSFPLLAGGRFGVSPVYHQLSQTAAALRLARLALAAVPYGAEAVCHYGDRPIATLIAGSPETADDLARRILGPLLDLPRDERDTLMSTARAWFDAAGSTPAAATALFCHRNTVRYRLGKLHELTGRSVDHPVEAAELLLALETITLLEYPKGV</sequence>
<organism evidence="5 6">
    <name type="scientific">Nonomuraea soli</name>
    <dbReference type="NCBI Taxonomy" id="1032476"/>
    <lineage>
        <taxon>Bacteria</taxon>
        <taxon>Bacillati</taxon>
        <taxon>Actinomycetota</taxon>
        <taxon>Actinomycetes</taxon>
        <taxon>Streptosporangiales</taxon>
        <taxon>Streptosporangiaceae</taxon>
        <taxon>Nonomuraea</taxon>
    </lineage>
</organism>
<dbReference type="Pfam" id="PF14361">
    <property type="entry name" value="RsbRD_N"/>
    <property type="match status" value="1"/>
</dbReference>
<dbReference type="InterPro" id="IPR025736">
    <property type="entry name" value="PucR_C-HTH_dom"/>
</dbReference>
<dbReference type="Proteomes" id="UP000530928">
    <property type="component" value="Unassembled WGS sequence"/>
</dbReference>
<dbReference type="Pfam" id="PF13556">
    <property type="entry name" value="HTH_30"/>
    <property type="match status" value="1"/>
</dbReference>
<dbReference type="EMBL" id="JACDUR010000003">
    <property type="protein sequence ID" value="MBA2891761.1"/>
    <property type="molecule type" value="Genomic_DNA"/>
</dbReference>
<dbReference type="PANTHER" id="PTHR33744:SF1">
    <property type="entry name" value="DNA-BINDING TRANSCRIPTIONAL ACTIVATOR ADER"/>
    <property type="match status" value="1"/>
</dbReference>
<comment type="caution">
    <text evidence="5">The sequence shown here is derived from an EMBL/GenBank/DDBJ whole genome shotgun (WGS) entry which is preliminary data.</text>
</comment>
<proteinExistence type="predicted"/>